<reference evidence="9 10" key="1">
    <citation type="journal article" date="2023" name="Plants (Basel)">
        <title>Bridging the Gap: Combining Genomics and Transcriptomics Approaches to Understand Stylosanthes scabra, an Orphan Legume from the Brazilian Caatinga.</title>
        <authorList>
            <person name="Ferreira-Neto J.R.C."/>
            <person name="da Silva M.D."/>
            <person name="Binneck E."/>
            <person name="de Melo N.F."/>
            <person name="da Silva R.H."/>
            <person name="de Melo A.L.T.M."/>
            <person name="Pandolfi V."/>
            <person name="Bustamante F.O."/>
            <person name="Brasileiro-Vidal A.C."/>
            <person name="Benko-Iseppon A.M."/>
        </authorList>
    </citation>
    <scope>NUCLEOTIDE SEQUENCE [LARGE SCALE GENOMIC DNA]</scope>
    <source>
        <tissue evidence="9">Leaves</tissue>
    </source>
</reference>
<keyword evidence="6" id="KW-0408">Iron</keyword>
<evidence type="ECO:0000256" key="8">
    <source>
        <dbReference type="SAM" id="SignalP"/>
    </source>
</evidence>
<evidence type="ECO:0000256" key="4">
    <source>
        <dbReference type="ARBA" id="ARBA00022723"/>
    </source>
</evidence>
<protein>
    <submittedName>
        <fullName evidence="9">Uncharacterized protein</fullName>
    </submittedName>
</protein>
<dbReference type="InterPro" id="IPR002401">
    <property type="entry name" value="Cyt_P450_E_grp-I"/>
</dbReference>
<dbReference type="EMBL" id="JASCZI010211550">
    <property type="protein sequence ID" value="MED6194260.1"/>
    <property type="molecule type" value="Genomic_DNA"/>
</dbReference>
<proteinExistence type="inferred from homology"/>
<dbReference type="PRINTS" id="PR00463">
    <property type="entry name" value="EP450I"/>
</dbReference>
<dbReference type="Proteomes" id="UP001341840">
    <property type="component" value="Unassembled WGS sequence"/>
</dbReference>
<keyword evidence="3" id="KW-0349">Heme</keyword>
<keyword evidence="10" id="KW-1185">Reference proteome</keyword>
<evidence type="ECO:0000256" key="1">
    <source>
        <dbReference type="ARBA" id="ARBA00001971"/>
    </source>
</evidence>
<comment type="similarity">
    <text evidence="2">Belongs to the cytochrome P450 family.</text>
</comment>
<feature type="signal peptide" evidence="8">
    <location>
        <begin position="1"/>
        <end position="17"/>
    </location>
</feature>
<evidence type="ECO:0000313" key="10">
    <source>
        <dbReference type="Proteomes" id="UP001341840"/>
    </source>
</evidence>
<evidence type="ECO:0000256" key="5">
    <source>
        <dbReference type="ARBA" id="ARBA00023002"/>
    </source>
</evidence>
<dbReference type="InterPro" id="IPR036396">
    <property type="entry name" value="Cyt_P450_sf"/>
</dbReference>
<dbReference type="PANTHER" id="PTHR47944:SF4">
    <property type="entry name" value="OS09G0441700 PROTEIN"/>
    <property type="match status" value="1"/>
</dbReference>
<keyword evidence="5" id="KW-0560">Oxidoreductase</keyword>
<evidence type="ECO:0000256" key="6">
    <source>
        <dbReference type="ARBA" id="ARBA00023004"/>
    </source>
</evidence>
<evidence type="ECO:0000256" key="2">
    <source>
        <dbReference type="ARBA" id="ARBA00010617"/>
    </source>
</evidence>
<evidence type="ECO:0000256" key="3">
    <source>
        <dbReference type="ARBA" id="ARBA00022617"/>
    </source>
</evidence>
<feature type="chain" id="PRO_5047338231" evidence="8">
    <location>
        <begin position="18"/>
        <end position="524"/>
    </location>
</feature>
<gene>
    <name evidence="9" type="ORF">PIB30_026772</name>
</gene>
<dbReference type="Gene3D" id="1.10.630.10">
    <property type="entry name" value="Cytochrome P450"/>
    <property type="match status" value="1"/>
</dbReference>
<evidence type="ECO:0000313" key="9">
    <source>
        <dbReference type="EMBL" id="MED6194260.1"/>
    </source>
</evidence>
<accession>A0ABU6XAP0</accession>
<dbReference type="PANTHER" id="PTHR47944">
    <property type="entry name" value="CYTOCHROME P450 98A9"/>
    <property type="match status" value="1"/>
</dbReference>
<dbReference type="InterPro" id="IPR001128">
    <property type="entry name" value="Cyt_P450"/>
</dbReference>
<name>A0ABU6XAP0_9FABA</name>
<evidence type="ECO:0000256" key="7">
    <source>
        <dbReference type="ARBA" id="ARBA00023033"/>
    </source>
</evidence>
<comment type="caution">
    <text evidence="9">The sequence shown here is derived from an EMBL/GenBank/DDBJ whole genome shotgun (WGS) entry which is preliminary data.</text>
</comment>
<comment type="cofactor">
    <cofactor evidence="1">
        <name>heme</name>
        <dbReference type="ChEBI" id="CHEBI:30413"/>
    </cofactor>
</comment>
<dbReference type="Pfam" id="PF00067">
    <property type="entry name" value="p450"/>
    <property type="match status" value="1"/>
</dbReference>
<keyword evidence="8" id="KW-0732">Signal</keyword>
<organism evidence="9 10">
    <name type="scientific">Stylosanthes scabra</name>
    <dbReference type="NCBI Taxonomy" id="79078"/>
    <lineage>
        <taxon>Eukaryota</taxon>
        <taxon>Viridiplantae</taxon>
        <taxon>Streptophyta</taxon>
        <taxon>Embryophyta</taxon>
        <taxon>Tracheophyta</taxon>
        <taxon>Spermatophyta</taxon>
        <taxon>Magnoliopsida</taxon>
        <taxon>eudicotyledons</taxon>
        <taxon>Gunneridae</taxon>
        <taxon>Pentapetalae</taxon>
        <taxon>rosids</taxon>
        <taxon>fabids</taxon>
        <taxon>Fabales</taxon>
        <taxon>Fabaceae</taxon>
        <taxon>Papilionoideae</taxon>
        <taxon>50 kb inversion clade</taxon>
        <taxon>dalbergioids sensu lato</taxon>
        <taxon>Dalbergieae</taxon>
        <taxon>Pterocarpus clade</taxon>
        <taxon>Stylosanthes</taxon>
    </lineage>
</organism>
<keyword evidence="7" id="KW-0503">Monooxygenase</keyword>
<keyword evidence="4" id="KW-0479">Metal-binding</keyword>
<dbReference type="SUPFAM" id="SSF48264">
    <property type="entry name" value="Cytochrome P450"/>
    <property type="match status" value="1"/>
</dbReference>
<sequence>MELGPMSFLLMLFCISALLIKLLKLNDSSKKSKKLRLPPGPKPWPIIGNLLEMIANKPTLRWIQNIMNDLKTEIACIQLGNVHVIPVISPSIAREILMKQDAIFASRPLSWSSKYVSSGYLTTTITPFGEQWKKMKRVIVEELISPKRHQWLHDKRMEEADNLVHYVYNQIKNGNGLVDLRHVGQHYGGNLIRRLLFNKRYFGNGSEDGGPGAEELEYVDALLLVVRHIYAFSVSDYLPWLRWFDFEGHKKILKKATNTIKKYNDPIIKERIHQWRNGTRTHQEDWLDVLISLKDANNNPFLTMEEIKSQILEIAVGTMDNPYNNVEWVLSEMLNQPEMLQKAIQELDIVVGKERLVQESDIPKLNYVKACLREGFRLHPIVDFNIPHVSMKDTIVANYFIPKGSHVLIRRQGIGQNPRVWEEPLKFKPERHLKKDGCNLTLVEPNLELFTFGIGRRGCPAIILGTTVTVMLFARLVHGFTWIPPPNEPVIDLTELGRDTTKAKPLVALGKPRLPAKVYHQLMN</sequence>